<dbReference type="Proteomes" id="UP000813824">
    <property type="component" value="Unassembled WGS sequence"/>
</dbReference>
<dbReference type="AlphaFoldDB" id="A0A8K0UKE1"/>
<reference evidence="1" key="1">
    <citation type="journal article" date="2021" name="New Phytol.">
        <title>Evolutionary innovations through gain and loss of genes in the ectomycorrhizal Boletales.</title>
        <authorList>
            <person name="Wu G."/>
            <person name="Miyauchi S."/>
            <person name="Morin E."/>
            <person name="Kuo A."/>
            <person name="Drula E."/>
            <person name="Varga T."/>
            <person name="Kohler A."/>
            <person name="Feng B."/>
            <person name="Cao Y."/>
            <person name="Lipzen A."/>
            <person name="Daum C."/>
            <person name="Hundley H."/>
            <person name="Pangilinan J."/>
            <person name="Johnson J."/>
            <person name="Barry K."/>
            <person name="LaButti K."/>
            <person name="Ng V."/>
            <person name="Ahrendt S."/>
            <person name="Min B."/>
            <person name="Choi I.G."/>
            <person name="Park H."/>
            <person name="Plett J.M."/>
            <person name="Magnuson J."/>
            <person name="Spatafora J.W."/>
            <person name="Nagy L.G."/>
            <person name="Henrissat B."/>
            <person name="Grigoriev I.V."/>
            <person name="Yang Z.L."/>
            <person name="Xu J."/>
            <person name="Martin F.M."/>
        </authorList>
    </citation>
    <scope>NUCLEOTIDE SEQUENCE</scope>
    <source>
        <strain evidence="1">KKN 215</strain>
    </source>
</reference>
<keyword evidence="2" id="KW-1185">Reference proteome</keyword>
<comment type="caution">
    <text evidence="1">The sequence shown here is derived from an EMBL/GenBank/DDBJ whole genome shotgun (WGS) entry which is preliminary data.</text>
</comment>
<proteinExistence type="predicted"/>
<gene>
    <name evidence="1" type="ORF">BXZ70DRAFT_317182</name>
</gene>
<dbReference type="EMBL" id="JAEVFJ010000022">
    <property type="protein sequence ID" value="KAH8096814.1"/>
    <property type="molecule type" value="Genomic_DNA"/>
</dbReference>
<sequence>MASRSNGVRLKLTCFLATIVVLVRRHASACLMAMFLMSLPRASEEGAFSPMMTSSSLKSLARSSLEEGFFWEHVTTSIWP</sequence>
<evidence type="ECO:0000313" key="2">
    <source>
        <dbReference type="Proteomes" id="UP000813824"/>
    </source>
</evidence>
<protein>
    <submittedName>
        <fullName evidence="1">Uncharacterized protein</fullName>
    </submittedName>
</protein>
<evidence type="ECO:0000313" key="1">
    <source>
        <dbReference type="EMBL" id="KAH8096814.1"/>
    </source>
</evidence>
<name>A0A8K0UKE1_9AGAR</name>
<accession>A0A8K0UKE1</accession>
<organism evidence="1 2">
    <name type="scientific">Cristinia sonorae</name>
    <dbReference type="NCBI Taxonomy" id="1940300"/>
    <lineage>
        <taxon>Eukaryota</taxon>
        <taxon>Fungi</taxon>
        <taxon>Dikarya</taxon>
        <taxon>Basidiomycota</taxon>
        <taxon>Agaricomycotina</taxon>
        <taxon>Agaricomycetes</taxon>
        <taxon>Agaricomycetidae</taxon>
        <taxon>Agaricales</taxon>
        <taxon>Pleurotineae</taxon>
        <taxon>Stephanosporaceae</taxon>
        <taxon>Cristinia</taxon>
    </lineage>
</organism>